<dbReference type="InterPro" id="IPR036388">
    <property type="entry name" value="WH-like_DNA-bd_sf"/>
</dbReference>
<evidence type="ECO:0000256" key="1">
    <source>
        <dbReference type="SAM" id="MobiDB-lite"/>
    </source>
</evidence>
<comment type="caution">
    <text evidence="2">The sequence shown here is derived from an EMBL/GenBank/DDBJ whole genome shotgun (WGS) entry which is preliminary data.</text>
</comment>
<feature type="region of interest" description="Disordered" evidence="1">
    <location>
        <begin position="348"/>
        <end position="369"/>
    </location>
</feature>
<keyword evidence="3" id="KW-1185">Reference proteome</keyword>
<reference evidence="3" key="1">
    <citation type="journal article" date="2019" name="Int. J. Syst. Evol. Microbiol.">
        <title>The Global Catalogue of Microorganisms (GCM) 10K type strain sequencing project: providing services to taxonomists for standard genome sequencing and annotation.</title>
        <authorList>
            <consortium name="The Broad Institute Genomics Platform"/>
            <consortium name="The Broad Institute Genome Sequencing Center for Infectious Disease"/>
            <person name="Wu L."/>
            <person name="Ma J."/>
        </authorList>
    </citation>
    <scope>NUCLEOTIDE SEQUENCE [LARGE SCALE GENOMIC DNA]</scope>
    <source>
        <strain evidence="3">JCM 9092</strain>
    </source>
</reference>
<dbReference type="PANTHER" id="PTHR34293:SF1">
    <property type="entry name" value="HTH-TYPE TRANSCRIPTIONAL REGULATOR TRMBL2"/>
    <property type="match status" value="1"/>
</dbReference>
<evidence type="ECO:0000313" key="2">
    <source>
        <dbReference type="EMBL" id="GAA3153431.1"/>
    </source>
</evidence>
<dbReference type="EMBL" id="BAAAUG010000241">
    <property type="protein sequence ID" value="GAA3153431.1"/>
    <property type="molecule type" value="Genomic_DNA"/>
</dbReference>
<proteinExistence type="predicted"/>
<evidence type="ECO:0000313" key="3">
    <source>
        <dbReference type="Proteomes" id="UP001501637"/>
    </source>
</evidence>
<dbReference type="Proteomes" id="UP001501637">
    <property type="component" value="Unassembled WGS sequence"/>
</dbReference>
<evidence type="ECO:0008006" key="4">
    <source>
        <dbReference type="Google" id="ProtNLM"/>
    </source>
</evidence>
<sequence length="369" mass="39983">MAISDTRGDGWDLSAPAMRLYEACALRDGDLVGQITAANPQAQRELLDWGLITLEDLPGGVPGVRDPQHALQRRTDEVLAAAEEQVALLKNLPSLSTRLMRHYEAVQLRAGASSVYLDDQAAVNARLQDVVGGARREILAAQPGGPRDRAILDKAVARDVVALDRGVELRTIYRDTVRDHPVTAEYARKMANRGAGRSAQYRTLAGAFERMIIVDREQAFVSDHIVAGGPAHAAWLITDPAAISVMARMFEAAWMGGRPWSGELRARRGGDARDTIGSSSVRGARTTRQQREILRNLCTGVSQKSIAGRIGVSERKMEKEIAALKALWGATTLNELIYQWALSPDHRVDDSAPAEGPAGARVEGEESAA</sequence>
<protein>
    <recommendedName>
        <fullName evidence="4">HTH luxR-type domain-containing protein</fullName>
    </recommendedName>
</protein>
<dbReference type="InterPro" id="IPR051797">
    <property type="entry name" value="TrmB-like"/>
</dbReference>
<dbReference type="Gene3D" id="1.10.10.10">
    <property type="entry name" value="Winged helix-like DNA-binding domain superfamily/Winged helix DNA-binding domain"/>
    <property type="match status" value="1"/>
</dbReference>
<dbReference type="PANTHER" id="PTHR34293">
    <property type="entry name" value="HTH-TYPE TRANSCRIPTIONAL REGULATOR TRMBL2"/>
    <property type="match status" value="1"/>
</dbReference>
<name>A0ABP6NNR5_9ACTN</name>
<feature type="region of interest" description="Disordered" evidence="1">
    <location>
        <begin position="266"/>
        <end position="287"/>
    </location>
</feature>
<accession>A0ABP6NNR5</accession>
<gene>
    <name evidence="2" type="ORF">GCM10010449_83990</name>
</gene>
<organism evidence="2 3">
    <name type="scientific">Streptomyces rectiviolaceus</name>
    <dbReference type="NCBI Taxonomy" id="332591"/>
    <lineage>
        <taxon>Bacteria</taxon>
        <taxon>Bacillati</taxon>
        <taxon>Actinomycetota</taxon>
        <taxon>Actinomycetes</taxon>
        <taxon>Kitasatosporales</taxon>
        <taxon>Streptomycetaceae</taxon>
        <taxon>Streptomyces</taxon>
    </lineage>
</organism>